<dbReference type="PANTHER" id="PTHR23321">
    <property type="entry name" value="RIBOSOMAL PROTEIN S15, BACTERIAL AND ORGANELLAR"/>
    <property type="match status" value="1"/>
</dbReference>
<gene>
    <name evidence="6" type="ORF">SPIL2461_LOCUS3514</name>
</gene>
<dbReference type="SMART" id="SM01387">
    <property type="entry name" value="Ribosomal_S15"/>
    <property type="match status" value="1"/>
</dbReference>
<dbReference type="SUPFAM" id="SSF47060">
    <property type="entry name" value="S15/NS1 RNA-binding domain"/>
    <property type="match status" value="1"/>
</dbReference>
<dbReference type="GO" id="GO:1990904">
    <property type="term" value="C:ribonucleoprotein complex"/>
    <property type="evidence" value="ECO:0007669"/>
    <property type="project" value="UniProtKB-KW"/>
</dbReference>
<dbReference type="InterPro" id="IPR000589">
    <property type="entry name" value="Ribosomal_uS15"/>
</dbReference>
<comment type="similarity">
    <text evidence="1 4">Belongs to the universal ribosomal protein uS15 family.</text>
</comment>
<dbReference type="InterPro" id="IPR009068">
    <property type="entry name" value="uS15_NS1_RNA-bd_sf"/>
</dbReference>
<dbReference type="GO" id="GO:0005737">
    <property type="term" value="C:cytoplasm"/>
    <property type="evidence" value="ECO:0007669"/>
    <property type="project" value="UniProtKB-ARBA"/>
</dbReference>
<feature type="non-terminal residue" evidence="6">
    <location>
        <position position="1"/>
    </location>
</feature>
<evidence type="ECO:0000256" key="3">
    <source>
        <dbReference type="ARBA" id="ARBA00023274"/>
    </source>
</evidence>
<dbReference type="GO" id="GO:0003735">
    <property type="term" value="F:structural constituent of ribosome"/>
    <property type="evidence" value="ECO:0007669"/>
    <property type="project" value="InterPro"/>
</dbReference>
<evidence type="ECO:0000313" key="7">
    <source>
        <dbReference type="Proteomes" id="UP000649617"/>
    </source>
</evidence>
<dbReference type="PANTHER" id="PTHR23321:SF26">
    <property type="entry name" value="SMALL RIBOSOMAL SUBUNIT PROTEIN US15M"/>
    <property type="match status" value="1"/>
</dbReference>
<protein>
    <recommendedName>
        <fullName evidence="8">30S ribosomal protein S15</fullName>
    </recommendedName>
</protein>
<keyword evidence="7" id="KW-1185">Reference proteome</keyword>
<name>A0A812KV71_SYMPI</name>
<keyword evidence="2 4" id="KW-0689">Ribosomal protein</keyword>
<proteinExistence type="inferred from homology"/>
<dbReference type="EMBL" id="CAJNIZ010004269">
    <property type="protein sequence ID" value="CAE7230911.1"/>
    <property type="molecule type" value="Genomic_DNA"/>
</dbReference>
<keyword evidence="3 4" id="KW-0687">Ribonucleoprotein</keyword>
<organism evidence="6 7">
    <name type="scientific">Symbiodinium pilosum</name>
    <name type="common">Dinoflagellate</name>
    <dbReference type="NCBI Taxonomy" id="2952"/>
    <lineage>
        <taxon>Eukaryota</taxon>
        <taxon>Sar</taxon>
        <taxon>Alveolata</taxon>
        <taxon>Dinophyceae</taxon>
        <taxon>Suessiales</taxon>
        <taxon>Symbiodiniaceae</taxon>
        <taxon>Symbiodinium</taxon>
    </lineage>
</organism>
<feature type="region of interest" description="Disordered" evidence="5">
    <location>
        <begin position="120"/>
        <end position="162"/>
    </location>
</feature>
<reference evidence="6" key="1">
    <citation type="submission" date="2021-02" db="EMBL/GenBank/DDBJ databases">
        <authorList>
            <person name="Dougan E. K."/>
            <person name="Rhodes N."/>
            <person name="Thang M."/>
            <person name="Chan C."/>
        </authorList>
    </citation>
    <scope>NUCLEOTIDE SEQUENCE</scope>
</reference>
<dbReference type="GO" id="GO:0006412">
    <property type="term" value="P:translation"/>
    <property type="evidence" value="ECO:0007669"/>
    <property type="project" value="InterPro"/>
</dbReference>
<comment type="caution">
    <text evidence="6">The sequence shown here is derived from an EMBL/GenBank/DDBJ whole genome shotgun (WGS) entry which is preliminary data.</text>
</comment>
<dbReference type="Pfam" id="PF00312">
    <property type="entry name" value="Ribosomal_S15"/>
    <property type="match status" value="1"/>
</dbReference>
<evidence type="ECO:0008006" key="8">
    <source>
        <dbReference type="Google" id="ProtNLM"/>
    </source>
</evidence>
<dbReference type="InterPro" id="IPR005290">
    <property type="entry name" value="Ribosomal_uS15_bac-type"/>
</dbReference>
<dbReference type="Gene3D" id="1.10.287.10">
    <property type="entry name" value="S15/NS1, RNA-binding"/>
    <property type="match status" value="1"/>
</dbReference>
<evidence type="ECO:0000256" key="4">
    <source>
        <dbReference type="RuleBase" id="RU003919"/>
    </source>
</evidence>
<sequence>KFQRRPFDTNSRAVRIACLTEKILRLRAHLLRTDMGGPHQEAKESMRKCLSRRNRAMKVLYKTDYPLYKHTCQELGIRCIRYAIPMRPEPQTMINAQAVDGDYAKWLIRQRIYKTKFRPRELREPGSQRRIRWSRHPLEPVPASHGRPKATPQQVSTAWPYGVRQDRVEGKQVVYNPTAAGRGFQPAKMKIVGGRTQEPE</sequence>
<dbReference type="GO" id="GO:0005840">
    <property type="term" value="C:ribosome"/>
    <property type="evidence" value="ECO:0007669"/>
    <property type="project" value="UniProtKB-KW"/>
</dbReference>
<dbReference type="OrthoDB" id="441444at2759"/>
<dbReference type="Proteomes" id="UP000649617">
    <property type="component" value="Unassembled WGS sequence"/>
</dbReference>
<evidence type="ECO:0000256" key="2">
    <source>
        <dbReference type="ARBA" id="ARBA00022980"/>
    </source>
</evidence>
<evidence type="ECO:0000256" key="5">
    <source>
        <dbReference type="SAM" id="MobiDB-lite"/>
    </source>
</evidence>
<dbReference type="AlphaFoldDB" id="A0A812KV71"/>
<evidence type="ECO:0000256" key="1">
    <source>
        <dbReference type="ARBA" id="ARBA00008434"/>
    </source>
</evidence>
<accession>A0A812KV71</accession>
<evidence type="ECO:0000313" key="6">
    <source>
        <dbReference type="EMBL" id="CAE7230911.1"/>
    </source>
</evidence>